<keyword evidence="1" id="KW-0732">Signal</keyword>
<dbReference type="InParanoid" id="A0A0V1AKZ6"/>
<evidence type="ECO:0000313" key="3">
    <source>
        <dbReference type="Proteomes" id="UP000054776"/>
    </source>
</evidence>
<feature type="chain" id="PRO_5006874563" evidence="1">
    <location>
        <begin position="27"/>
        <end position="56"/>
    </location>
</feature>
<name>A0A0V1AKZ6_TRISP</name>
<organism evidence="2 3">
    <name type="scientific">Trichinella spiralis</name>
    <name type="common">Trichina worm</name>
    <dbReference type="NCBI Taxonomy" id="6334"/>
    <lineage>
        <taxon>Eukaryota</taxon>
        <taxon>Metazoa</taxon>
        <taxon>Ecdysozoa</taxon>
        <taxon>Nematoda</taxon>
        <taxon>Enoplea</taxon>
        <taxon>Dorylaimia</taxon>
        <taxon>Trichinellida</taxon>
        <taxon>Trichinellidae</taxon>
        <taxon>Trichinella</taxon>
    </lineage>
</organism>
<evidence type="ECO:0000313" key="2">
    <source>
        <dbReference type="EMBL" id="KRY25499.1"/>
    </source>
</evidence>
<dbReference type="EMBL" id="JYDH01000918">
    <property type="protein sequence ID" value="KRY25499.1"/>
    <property type="molecule type" value="Genomic_DNA"/>
</dbReference>
<sequence>MVYGKYWVSSLMLLLITCRYLSDAEAKKFSIHLEMYRTNACFGISLNCLPMQRRGS</sequence>
<accession>A0A0V1AKZ6</accession>
<dbReference type="Proteomes" id="UP000054776">
    <property type="component" value="Unassembled WGS sequence"/>
</dbReference>
<protein>
    <submittedName>
        <fullName evidence="2">Uncharacterized protein</fullName>
    </submittedName>
</protein>
<gene>
    <name evidence="2" type="ORF">T01_3673</name>
</gene>
<dbReference type="AlphaFoldDB" id="A0A0V1AKZ6"/>
<reference evidence="2 3" key="1">
    <citation type="submission" date="2015-01" db="EMBL/GenBank/DDBJ databases">
        <title>Evolution of Trichinella species and genotypes.</title>
        <authorList>
            <person name="Korhonen P.K."/>
            <person name="Edoardo P."/>
            <person name="Giuseppe L.R."/>
            <person name="Gasser R.B."/>
        </authorList>
    </citation>
    <scope>NUCLEOTIDE SEQUENCE [LARGE SCALE GENOMIC DNA]</scope>
    <source>
        <strain evidence="2">ISS3</strain>
    </source>
</reference>
<comment type="caution">
    <text evidence="2">The sequence shown here is derived from an EMBL/GenBank/DDBJ whole genome shotgun (WGS) entry which is preliminary data.</text>
</comment>
<evidence type="ECO:0000256" key="1">
    <source>
        <dbReference type="SAM" id="SignalP"/>
    </source>
</evidence>
<proteinExistence type="predicted"/>
<feature type="signal peptide" evidence="1">
    <location>
        <begin position="1"/>
        <end position="26"/>
    </location>
</feature>
<keyword evidence="3" id="KW-1185">Reference proteome</keyword>